<dbReference type="GO" id="GO:0046983">
    <property type="term" value="F:protein dimerization activity"/>
    <property type="evidence" value="ECO:0007669"/>
    <property type="project" value="InterPro"/>
</dbReference>
<dbReference type="SUPFAM" id="SSF47459">
    <property type="entry name" value="HLH, helix-loop-helix DNA-binding domain"/>
    <property type="match status" value="1"/>
</dbReference>
<keyword evidence="4" id="KW-0804">Transcription</keyword>
<keyword evidence="3" id="KW-0238">DNA-binding</keyword>
<evidence type="ECO:0000259" key="8">
    <source>
        <dbReference type="PROSITE" id="PS50888"/>
    </source>
</evidence>
<evidence type="ECO:0000256" key="5">
    <source>
        <dbReference type="ARBA" id="ARBA00023242"/>
    </source>
</evidence>
<feature type="domain" description="BHLH" evidence="8">
    <location>
        <begin position="105"/>
        <end position="157"/>
    </location>
</feature>
<evidence type="ECO:0000313" key="9">
    <source>
        <dbReference type="Proteomes" id="UP000887574"/>
    </source>
</evidence>
<dbReference type="Gene3D" id="4.10.280.10">
    <property type="entry name" value="Helix-loop-helix DNA-binding domain"/>
    <property type="match status" value="1"/>
</dbReference>
<feature type="compositionally biased region" description="Polar residues" evidence="7">
    <location>
        <begin position="95"/>
        <end position="106"/>
    </location>
</feature>
<feature type="compositionally biased region" description="Low complexity" evidence="7">
    <location>
        <begin position="428"/>
        <end position="449"/>
    </location>
</feature>
<dbReference type="Pfam" id="PF00010">
    <property type="entry name" value="HLH"/>
    <property type="match status" value="1"/>
</dbReference>
<dbReference type="AlphaFoldDB" id="A0A915D8T1"/>
<evidence type="ECO:0000256" key="1">
    <source>
        <dbReference type="ARBA" id="ARBA00004123"/>
    </source>
</evidence>
<keyword evidence="6" id="KW-0175">Coiled coil</keyword>
<dbReference type="InterPro" id="IPR052207">
    <property type="entry name" value="Max-like/E-box_TFs"/>
</dbReference>
<keyword evidence="2" id="KW-0805">Transcription regulation</keyword>
<dbReference type="PANTHER" id="PTHR15741:SF27">
    <property type="entry name" value="TRANSCRIPTION FACTOR AP-4"/>
    <property type="match status" value="1"/>
</dbReference>
<organism evidence="9 10">
    <name type="scientific">Ditylenchus dipsaci</name>
    <dbReference type="NCBI Taxonomy" id="166011"/>
    <lineage>
        <taxon>Eukaryota</taxon>
        <taxon>Metazoa</taxon>
        <taxon>Ecdysozoa</taxon>
        <taxon>Nematoda</taxon>
        <taxon>Chromadorea</taxon>
        <taxon>Rhabditida</taxon>
        <taxon>Tylenchina</taxon>
        <taxon>Tylenchomorpha</taxon>
        <taxon>Sphaerularioidea</taxon>
        <taxon>Anguinidae</taxon>
        <taxon>Anguininae</taxon>
        <taxon>Ditylenchus</taxon>
    </lineage>
</organism>
<evidence type="ECO:0000256" key="3">
    <source>
        <dbReference type="ARBA" id="ARBA00023125"/>
    </source>
</evidence>
<dbReference type="InterPro" id="IPR036638">
    <property type="entry name" value="HLH_DNA-bd_sf"/>
</dbReference>
<feature type="region of interest" description="Disordered" evidence="7">
    <location>
        <begin position="427"/>
        <end position="449"/>
    </location>
</feature>
<evidence type="ECO:0000256" key="2">
    <source>
        <dbReference type="ARBA" id="ARBA00023015"/>
    </source>
</evidence>
<feature type="compositionally biased region" description="Low complexity" evidence="7">
    <location>
        <begin position="77"/>
        <end position="94"/>
    </location>
</feature>
<comment type="subcellular location">
    <subcellularLocation>
        <location evidence="1">Nucleus</location>
    </subcellularLocation>
</comment>
<evidence type="ECO:0000313" key="10">
    <source>
        <dbReference type="WBParaSite" id="jg17340"/>
    </source>
</evidence>
<dbReference type="SMART" id="SM00353">
    <property type="entry name" value="HLH"/>
    <property type="match status" value="1"/>
</dbReference>
<accession>A0A915D8T1</accession>
<evidence type="ECO:0000256" key="7">
    <source>
        <dbReference type="SAM" id="MobiDB-lite"/>
    </source>
</evidence>
<feature type="coiled-coil region" evidence="6">
    <location>
        <begin position="213"/>
        <end position="254"/>
    </location>
</feature>
<keyword evidence="9" id="KW-1185">Reference proteome</keyword>
<dbReference type="InterPro" id="IPR011598">
    <property type="entry name" value="bHLH_dom"/>
</dbReference>
<feature type="region of interest" description="Disordered" evidence="7">
    <location>
        <begin position="371"/>
        <end position="405"/>
    </location>
</feature>
<proteinExistence type="predicted"/>
<protein>
    <submittedName>
        <fullName evidence="10">BHLH domain-containing protein</fullName>
    </submittedName>
</protein>
<dbReference type="CDD" id="cd11419">
    <property type="entry name" value="bHLHzip_TFAP4"/>
    <property type="match status" value="1"/>
</dbReference>
<feature type="compositionally biased region" description="Basic and acidic residues" evidence="7">
    <location>
        <begin position="23"/>
        <end position="36"/>
    </location>
</feature>
<dbReference type="GO" id="GO:0000981">
    <property type="term" value="F:DNA-binding transcription factor activity, RNA polymerase II-specific"/>
    <property type="evidence" value="ECO:0007669"/>
    <property type="project" value="TreeGrafter"/>
</dbReference>
<evidence type="ECO:0000256" key="6">
    <source>
        <dbReference type="SAM" id="Coils"/>
    </source>
</evidence>
<dbReference type="GO" id="GO:0005634">
    <property type="term" value="C:nucleus"/>
    <property type="evidence" value="ECO:0007669"/>
    <property type="project" value="UniProtKB-SubCell"/>
</dbReference>
<dbReference type="PROSITE" id="PS50888">
    <property type="entry name" value="BHLH"/>
    <property type="match status" value="1"/>
</dbReference>
<feature type="region of interest" description="Disordered" evidence="7">
    <location>
        <begin position="175"/>
        <end position="200"/>
    </location>
</feature>
<dbReference type="WBParaSite" id="jg17340">
    <property type="protein sequence ID" value="jg17340"/>
    <property type="gene ID" value="jg17340"/>
</dbReference>
<reference evidence="10" key="1">
    <citation type="submission" date="2022-11" db="UniProtKB">
        <authorList>
            <consortium name="WormBaseParasite"/>
        </authorList>
    </citation>
    <scope>IDENTIFICATION</scope>
</reference>
<feature type="region of interest" description="Disordered" evidence="7">
    <location>
        <begin position="1"/>
        <end position="57"/>
    </location>
</feature>
<dbReference type="Proteomes" id="UP000887574">
    <property type="component" value="Unplaced"/>
</dbReference>
<feature type="compositionally biased region" description="Basic and acidic residues" evidence="7">
    <location>
        <begin position="179"/>
        <end position="189"/>
    </location>
</feature>
<feature type="compositionally biased region" description="Acidic residues" evidence="7">
    <location>
        <begin position="8"/>
        <end position="22"/>
    </location>
</feature>
<keyword evidence="5" id="KW-0539">Nucleus</keyword>
<sequence>MVKSVQEYADEEVCMSGDEDFEQFTRDEWDSLKEDSAEFSNGKSGSSGRRKTREQQDNTIEVLVNHINNSSTSGNESAVSVSSCVSSTTDGSSTNGESTMLSPNSGRQIANCNERRRMQSINAGFQSLRQLLPLRKDREKMSKAAILQQTADFIHNLQLQKDKLAEENELIGQSKKRRLDNLGEERMDDSSSSSKADNSRVPPLNVLEYLRTIDELRSALTKEQQLRLAYEQELRAFEKEMLELRNVNAKLLNEAKLNSLATAASQNKNLSPRKLELAIPSPHFDPTKYLSSFNPSAAKLSTAYSLLMHGAQQQQHQEPGLLLSAIAQMQQQGGNNHLHQPLYVEAGGANNHHPPTSATQQPQLLLSSLANSGQHFKPGPAHLGSPAFGMPPTKMEECVSAGAEDNTSLSQRNLQSILEAIRHIEGTNNQQQPQHSSASSNNNNDLLVN</sequence>
<evidence type="ECO:0000256" key="4">
    <source>
        <dbReference type="ARBA" id="ARBA00023163"/>
    </source>
</evidence>
<dbReference type="PANTHER" id="PTHR15741">
    <property type="entry name" value="BASIC HELIX-LOOP-HELIX ZIP TRANSCRIPTION FACTOR"/>
    <property type="match status" value="1"/>
</dbReference>
<feature type="region of interest" description="Disordered" evidence="7">
    <location>
        <begin position="69"/>
        <end position="106"/>
    </location>
</feature>
<name>A0A915D8T1_9BILA</name>
<dbReference type="GO" id="GO:0000978">
    <property type="term" value="F:RNA polymerase II cis-regulatory region sequence-specific DNA binding"/>
    <property type="evidence" value="ECO:0007669"/>
    <property type="project" value="TreeGrafter"/>
</dbReference>